<dbReference type="Proteomes" id="UP000197446">
    <property type="component" value="Unassembled WGS sequence"/>
</dbReference>
<evidence type="ECO:0000256" key="3">
    <source>
        <dbReference type="ARBA" id="ARBA00022618"/>
    </source>
</evidence>
<keyword evidence="3" id="KW-0132">Cell division</keyword>
<comment type="caution">
    <text evidence="12">The sequence shown here is derived from an EMBL/GenBank/DDBJ whole genome shotgun (WGS) entry which is preliminary data.</text>
</comment>
<protein>
    <submittedName>
        <fullName evidence="12">Integrase</fullName>
    </submittedName>
</protein>
<sequence length="410" mass="45781">MRETKSGRGNPVELVLASQAPLGEMVVLDALTGRDGTNRSRGHRQIDAETDQDAVLAWLARFVDSPNTLASSRREAERLLLWSVVERGKPLSSLTHEDLLIYRRFLANPQPAARWVMPPGRKLARRDPAWRPFAGPLADASIRQSMVILNSLMGWLVEAGYLSGNPLALAKRRRKAAAPRVTRFLETDLWQAVRETIVAMPQETLRERAVYARSRWLFSLLFLAGLRISEVVGNDMGDFFMRTDATTGDPRWWVQVLGKGDKERLVPATTELMIELMKYRRALELSDLPSPGEPSPLLFPVAWRRSSHPAPAWPEAISRSAVHTIVKEVFAAAADRWEADGRGQVQADKLRAASTHWLRHTAASNLANGADLRHARDTLGHSSLTTTSIYIHGEDDARHSAISAVHRIGW</sequence>
<evidence type="ECO:0000259" key="10">
    <source>
        <dbReference type="PROSITE" id="PS51898"/>
    </source>
</evidence>
<keyword evidence="13" id="KW-1185">Reference proteome</keyword>
<evidence type="ECO:0000256" key="8">
    <source>
        <dbReference type="ARBA" id="ARBA00023306"/>
    </source>
</evidence>
<keyword evidence="6 9" id="KW-0238">DNA-binding</keyword>
<evidence type="ECO:0000256" key="5">
    <source>
        <dbReference type="ARBA" id="ARBA00022908"/>
    </source>
</evidence>
<keyword evidence="4" id="KW-0159">Chromosome partition</keyword>
<evidence type="ECO:0000256" key="2">
    <source>
        <dbReference type="ARBA" id="ARBA00022490"/>
    </source>
</evidence>
<name>A0A254MYP8_9BURK</name>
<evidence type="ECO:0000313" key="13">
    <source>
        <dbReference type="Proteomes" id="UP000197446"/>
    </source>
</evidence>
<evidence type="ECO:0000256" key="4">
    <source>
        <dbReference type="ARBA" id="ARBA00022829"/>
    </source>
</evidence>
<dbReference type="PROSITE" id="PS51898">
    <property type="entry name" value="TYR_RECOMBINASE"/>
    <property type="match status" value="1"/>
</dbReference>
<evidence type="ECO:0000313" key="12">
    <source>
        <dbReference type="EMBL" id="OWR00543.1"/>
    </source>
</evidence>
<organism evidence="12 13">
    <name type="scientific">Roseateles puraquae</name>
    <dbReference type="NCBI Taxonomy" id="431059"/>
    <lineage>
        <taxon>Bacteria</taxon>
        <taxon>Pseudomonadati</taxon>
        <taxon>Pseudomonadota</taxon>
        <taxon>Betaproteobacteria</taxon>
        <taxon>Burkholderiales</taxon>
        <taxon>Sphaerotilaceae</taxon>
        <taxon>Roseateles</taxon>
    </lineage>
</organism>
<evidence type="ECO:0000256" key="9">
    <source>
        <dbReference type="PROSITE-ProRule" id="PRU01248"/>
    </source>
</evidence>
<dbReference type="InterPro" id="IPR010998">
    <property type="entry name" value="Integrase_recombinase_N"/>
</dbReference>
<dbReference type="Gene3D" id="1.10.443.10">
    <property type="entry name" value="Intergrase catalytic core"/>
    <property type="match status" value="1"/>
</dbReference>
<proteinExistence type="predicted"/>
<dbReference type="PANTHER" id="PTHR30349:SF77">
    <property type="entry name" value="TYROSINE RECOMBINASE XERC"/>
    <property type="match status" value="1"/>
</dbReference>
<evidence type="ECO:0000256" key="7">
    <source>
        <dbReference type="ARBA" id="ARBA00023172"/>
    </source>
</evidence>
<reference evidence="12 13" key="1">
    <citation type="journal article" date="2007" name="Int. J. Syst. Evol. Microbiol.">
        <title>Description of Pelomonas aquatica sp. nov. and Pelomonas puraquae sp. nov., isolated from industrial and haemodialysis water.</title>
        <authorList>
            <person name="Gomila M."/>
            <person name="Bowien B."/>
            <person name="Falsen E."/>
            <person name="Moore E.R."/>
            <person name="Lalucat J."/>
        </authorList>
    </citation>
    <scope>NUCLEOTIDE SEQUENCE [LARGE SCALE GENOMIC DNA]</scope>
    <source>
        <strain evidence="12 13">CCUG 52769</strain>
    </source>
</reference>
<evidence type="ECO:0000259" key="11">
    <source>
        <dbReference type="PROSITE" id="PS51900"/>
    </source>
</evidence>
<dbReference type="PANTHER" id="PTHR30349">
    <property type="entry name" value="PHAGE INTEGRASE-RELATED"/>
    <property type="match status" value="1"/>
</dbReference>
<keyword evidence="5" id="KW-0229">DNA integration</keyword>
<dbReference type="InterPro" id="IPR002104">
    <property type="entry name" value="Integrase_catalytic"/>
</dbReference>
<feature type="domain" description="Tyr recombinase" evidence="10">
    <location>
        <begin position="180"/>
        <end position="404"/>
    </location>
</feature>
<keyword evidence="8" id="KW-0131">Cell cycle</keyword>
<dbReference type="Gene3D" id="1.10.150.130">
    <property type="match status" value="1"/>
</dbReference>
<keyword evidence="7" id="KW-0233">DNA recombination</keyword>
<keyword evidence="2" id="KW-0963">Cytoplasm</keyword>
<dbReference type="SUPFAM" id="SSF56349">
    <property type="entry name" value="DNA breaking-rejoining enzymes"/>
    <property type="match status" value="1"/>
</dbReference>
<evidence type="ECO:0000256" key="1">
    <source>
        <dbReference type="ARBA" id="ARBA00004496"/>
    </source>
</evidence>
<dbReference type="GO" id="GO:0003677">
    <property type="term" value="F:DNA binding"/>
    <property type="evidence" value="ECO:0007669"/>
    <property type="project" value="UniProtKB-UniRule"/>
</dbReference>
<dbReference type="Pfam" id="PF00589">
    <property type="entry name" value="Phage_integrase"/>
    <property type="match status" value="1"/>
</dbReference>
<evidence type="ECO:0000256" key="6">
    <source>
        <dbReference type="ARBA" id="ARBA00023125"/>
    </source>
</evidence>
<gene>
    <name evidence="12" type="ORF">CDO81_24875</name>
</gene>
<feature type="domain" description="Core-binding (CB)" evidence="11">
    <location>
        <begin position="49"/>
        <end position="157"/>
    </location>
</feature>
<dbReference type="InterPro" id="IPR013762">
    <property type="entry name" value="Integrase-like_cat_sf"/>
</dbReference>
<dbReference type="AlphaFoldDB" id="A0A254MYP8"/>
<dbReference type="GO" id="GO:0006310">
    <property type="term" value="P:DNA recombination"/>
    <property type="evidence" value="ECO:0007669"/>
    <property type="project" value="UniProtKB-KW"/>
</dbReference>
<dbReference type="PROSITE" id="PS51900">
    <property type="entry name" value="CB"/>
    <property type="match status" value="1"/>
</dbReference>
<dbReference type="RefSeq" id="WP_088485961.1">
    <property type="nucleotide sequence ID" value="NZ_SGUE01000054.1"/>
</dbReference>
<dbReference type="OrthoDB" id="8610787at2"/>
<dbReference type="InterPro" id="IPR050090">
    <property type="entry name" value="Tyrosine_recombinase_XerCD"/>
</dbReference>
<dbReference type="GO" id="GO:0007059">
    <property type="term" value="P:chromosome segregation"/>
    <property type="evidence" value="ECO:0007669"/>
    <property type="project" value="UniProtKB-KW"/>
</dbReference>
<accession>A0A254MYP8</accession>
<dbReference type="InterPro" id="IPR011010">
    <property type="entry name" value="DNA_brk_join_enz"/>
</dbReference>
<dbReference type="EMBL" id="NISI01000017">
    <property type="protein sequence ID" value="OWR00543.1"/>
    <property type="molecule type" value="Genomic_DNA"/>
</dbReference>
<dbReference type="GO" id="GO:0015074">
    <property type="term" value="P:DNA integration"/>
    <property type="evidence" value="ECO:0007669"/>
    <property type="project" value="UniProtKB-KW"/>
</dbReference>
<dbReference type="GO" id="GO:0005737">
    <property type="term" value="C:cytoplasm"/>
    <property type="evidence" value="ECO:0007669"/>
    <property type="project" value="UniProtKB-SubCell"/>
</dbReference>
<dbReference type="InterPro" id="IPR044068">
    <property type="entry name" value="CB"/>
</dbReference>
<dbReference type="GO" id="GO:0051301">
    <property type="term" value="P:cell division"/>
    <property type="evidence" value="ECO:0007669"/>
    <property type="project" value="UniProtKB-KW"/>
</dbReference>
<comment type="subcellular location">
    <subcellularLocation>
        <location evidence="1">Cytoplasm</location>
    </subcellularLocation>
</comment>